<dbReference type="KEGG" id="wcp:H9Q76_03755"/>
<feature type="transmembrane region" description="Helical" evidence="2">
    <location>
        <begin position="187"/>
        <end position="210"/>
    </location>
</feature>
<feature type="compositionally biased region" description="Basic and acidic residues" evidence="1">
    <location>
        <begin position="7"/>
        <end position="39"/>
    </location>
</feature>
<feature type="transmembrane region" description="Helical" evidence="2">
    <location>
        <begin position="62"/>
        <end position="86"/>
    </location>
</feature>
<feature type="region of interest" description="Disordered" evidence="1">
    <location>
        <begin position="1"/>
        <end position="44"/>
    </location>
</feature>
<gene>
    <name evidence="3" type="ORF">H9Q76_03755</name>
</gene>
<feature type="transmembrane region" description="Helical" evidence="2">
    <location>
        <begin position="115"/>
        <end position="139"/>
    </location>
</feature>
<keyword evidence="2" id="KW-0812">Transmembrane</keyword>
<sequence>MSKSKKERQQEKKELRQAQEKAQPKQPQAEKKPEPKPVEAKNAQPETAADVKMNFYSGMSMIMTIMAAASAVVAMIVAARGFYYILQTLYDETQTDIVLLSDNLVAADFSPSIRIFLYVMGLLMAVQVVLSLVGTVTAINPKKKPLFPISVAMTILAVATLVLYLIGHSKTGDIANMFSRVEMHKQIGLYTIYLYVLIANLVCAVVNLFGQMYGLKLYKKTGSTC</sequence>
<dbReference type="RefSeq" id="WP_117780293.1">
    <property type="nucleotide sequence ID" value="NZ_CP060632.1"/>
</dbReference>
<evidence type="ECO:0000256" key="2">
    <source>
        <dbReference type="SAM" id="Phobius"/>
    </source>
</evidence>
<name>A0A7G9FPC5_9FIRM</name>
<evidence type="ECO:0000313" key="3">
    <source>
        <dbReference type="EMBL" id="QNM00407.1"/>
    </source>
</evidence>
<evidence type="ECO:0000313" key="4">
    <source>
        <dbReference type="Proteomes" id="UP000515819"/>
    </source>
</evidence>
<accession>A0A7G9FPC5</accession>
<proteinExistence type="predicted"/>
<reference evidence="3 4" key="1">
    <citation type="submission" date="2020-08" db="EMBL/GenBank/DDBJ databases">
        <authorList>
            <person name="Liu C."/>
            <person name="Sun Q."/>
        </authorList>
    </citation>
    <scope>NUCLEOTIDE SEQUENCE [LARGE SCALE GENOMIC DNA]</scope>
    <source>
        <strain evidence="3 4">NSJ-4</strain>
    </source>
</reference>
<keyword evidence="2" id="KW-1133">Transmembrane helix</keyword>
<protein>
    <submittedName>
        <fullName evidence="3">Uncharacterized protein</fullName>
    </submittedName>
</protein>
<dbReference type="EMBL" id="CP060632">
    <property type="protein sequence ID" value="QNM00407.1"/>
    <property type="molecule type" value="Genomic_DNA"/>
</dbReference>
<organism evidence="3 4">
    <name type="scientific">Wujia chipingensis</name>
    <dbReference type="NCBI Taxonomy" id="2763670"/>
    <lineage>
        <taxon>Bacteria</taxon>
        <taxon>Bacillati</taxon>
        <taxon>Bacillota</taxon>
        <taxon>Clostridia</taxon>
        <taxon>Lachnospirales</taxon>
        <taxon>Lachnospiraceae</taxon>
        <taxon>Wujia</taxon>
    </lineage>
</organism>
<dbReference type="Proteomes" id="UP000515819">
    <property type="component" value="Chromosome"/>
</dbReference>
<keyword evidence="2" id="KW-0472">Membrane</keyword>
<dbReference type="AlphaFoldDB" id="A0A7G9FPC5"/>
<evidence type="ECO:0000256" key="1">
    <source>
        <dbReference type="SAM" id="MobiDB-lite"/>
    </source>
</evidence>
<keyword evidence="4" id="KW-1185">Reference proteome</keyword>
<feature type="transmembrane region" description="Helical" evidence="2">
    <location>
        <begin position="146"/>
        <end position="167"/>
    </location>
</feature>